<sequence>MRHDHSLDPSKDSRMSRLSRRMLIAGAGSAAAGLATGVVAAPAAAHDPGELPPGLTTITPTDPRYPDTQLRGYNKRFVGTPEAVRIVGSTEHVVQAVREAVRGGKRIGVRSGGHGLDGLVDDPAVKIVIDFTEMRDIAFDPVRNAFTIEPGATLGQIYRTLYYGWGVTIPGGVCPAVGAGGHFVGGGVGPLSRQYGLVADLVVAVEVVTVDASGVVRAIVATDNPADPNYDLWWAHTGGGGGNFGVVTKFWLRQPGVRSTNPTQLLPKAPGGYLVGRAIWNWSDMTADAFRRLCANFGAWHEQNSAAGSAGAALYASMIAPRIESGKILISGQVDPSVPSQVTLLDSFLAALGVGVGPAPLIVKTPVQPWLQPTVSAPDTAVSMGILGPPRSKTKGGLLKKRYTDEQIDIAYHHLTRADYAHKASVFTIASYGGRINALAPNATATAHRRSIMLGSVFSCWDVPADDQRHLDWNRSFFRDLYASTGGVPAPSDANEGCYINWPDVDLVDPAHNSSGVGALELYYGANLPRLRRVKAKYDPCGVFQHTLSIR</sequence>
<organism evidence="8 9">
    <name type="scientific">Catellatospora coxensis</name>
    <dbReference type="NCBI Taxonomy" id="310354"/>
    <lineage>
        <taxon>Bacteria</taxon>
        <taxon>Bacillati</taxon>
        <taxon>Actinomycetota</taxon>
        <taxon>Actinomycetes</taxon>
        <taxon>Micromonosporales</taxon>
        <taxon>Micromonosporaceae</taxon>
        <taxon>Catellatospora</taxon>
    </lineage>
</organism>
<evidence type="ECO:0000313" key="9">
    <source>
        <dbReference type="Proteomes" id="UP000630887"/>
    </source>
</evidence>
<dbReference type="Proteomes" id="UP000630887">
    <property type="component" value="Unassembled WGS sequence"/>
</dbReference>
<keyword evidence="5" id="KW-0560">Oxidoreductase</keyword>
<dbReference type="PROSITE" id="PS51318">
    <property type="entry name" value="TAT"/>
    <property type="match status" value="1"/>
</dbReference>
<evidence type="ECO:0000256" key="2">
    <source>
        <dbReference type="ARBA" id="ARBA00005466"/>
    </source>
</evidence>
<dbReference type="EMBL" id="BONI01000023">
    <property type="protein sequence ID" value="GIG06388.1"/>
    <property type="molecule type" value="Genomic_DNA"/>
</dbReference>
<keyword evidence="9" id="KW-1185">Reference proteome</keyword>
<dbReference type="GO" id="GO:0071949">
    <property type="term" value="F:FAD binding"/>
    <property type="evidence" value="ECO:0007669"/>
    <property type="project" value="InterPro"/>
</dbReference>
<evidence type="ECO:0000256" key="6">
    <source>
        <dbReference type="SAM" id="MobiDB-lite"/>
    </source>
</evidence>
<accession>A0A8J3KUF1</accession>
<evidence type="ECO:0000259" key="7">
    <source>
        <dbReference type="PROSITE" id="PS51387"/>
    </source>
</evidence>
<name>A0A8J3KUF1_9ACTN</name>
<dbReference type="InterPro" id="IPR006094">
    <property type="entry name" value="Oxid_FAD_bind_N"/>
</dbReference>
<dbReference type="InterPro" id="IPR012951">
    <property type="entry name" value="BBE"/>
</dbReference>
<evidence type="ECO:0000256" key="5">
    <source>
        <dbReference type="ARBA" id="ARBA00023002"/>
    </source>
</evidence>
<dbReference type="PANTHER" id="PTHR42973:SF39">
    <property type="entry name" value="FAD-BINDING PCMH-TYPE DOMAIN-CONTAINING PROTEIN"/>
    <property type="match status" value="1"/>
</dbReference>
<protein>
    <submittedName>
        <fullName evidence="8">FAD-linked oxidase</fullName>
    </submittedName>
</protein>
<feature type="region of interest" description="Disordered" evidence="6">
    <location>
        <begin position="44"/>
        <end position="63"/>
    </location>
</feature>
<comment type="caution">
    <text evidence="8">The sequence shown here is derived from an EMBL/GenBank/DDBJ whole genome shotgun (WGS) entry which is preliminary data.</text>
</comment>
<dbReference type="PROSITE" id="PS51387">
    <property type="entry name" value="FAD_PCMH"/>
    <property type="match status" value="1"/>
</dbReference>
<dbReference type="InterPro" id="IPR006311">
    <property type="entry name" value="TAT_signal"/>
</dbReference>
<dbReference type="SUPFAM" id="SSF56176">
    <property type="entry name" value="FAD-binding/transporter-associated domain-like"/>
    <property type="match status" value="1"/>
</dbReference>
<comment type="cofactor">
    <cofactor evidence="1">
        <name>FAD</name>
        <dbReference type="ChEBI" id="CHEBI:57692"/>
    </cofactor>
</comment>
<dbReference type="AlphaFoldDB" id="A0A8J3KUF1"/>
<evidence type="ECO:0000256" key="3">
    <source>
        <dbReference type="ARBA" id="ARBA00022630"/>
    </source>
</evidence>
<comment type="similarity">
    <text evidence="2">Belongs to the oxygen-dependent FAD-linked oxidoreductase family.</text>
</comment>
<evidence type="ECO:0000256" key="4">
    <source>
        <dbReference type="ARBA" id="ARBA00022827"/>
    </source>
</evidence>
<dbReference type="InterPro" id="IPR036318">
    <property type="entry name" value="FAD-bd_PCMH-like_sf"/>
</dbReference>
<dbReference type="Gene3D" id="3.30.465.10">
    <property type="match status" value="1"/>
</dbReference>
<gene>
    <name evidence="8" type="ORF">Cco03nite_30880</name>
</gene>
<dbReference type="Pfam" id="PF01565">
    <property type="entry name" value="FAD_binding_4"/>
    <property type="match status" value="1"/>
</dbReference>
<dbReference type="Gene3D" id="3.40.462.20">
    <property type="match status" value="1"/>
</dbReference>
<proteinExistence type="inferred from homology"/>
<keyword evidence="4" id="KW-0274">FAD</keyword>
<keyword evidence="3" id="KW-0285">Flavoprotein</keyword>
<dbReference type="InterPro" id="IPR016166">
    <property type="entry name" value="FAD-bd_PCMH"/>
</dbReference>
<dbReference type="GO" id="GO:0016491">
    <property type="term" value="F:oxidoreductase activity"/>
    <property type="evidence" value="ECO:0007669"/>
    <property type="project" value="UniProtKB-KW"/>
</dbReference>
<dbReference type="InterPro" id="IPR050416">
    <property type="entry name" value="FAD-linked_Oxidoreductase"/>
</dbReference>
<dbReference type="PANTHER" id="PTHR42973">
    <property type="entry name" value="BINDING OXIDOREDUCTASE, PUTATIVE (AFU_ORTHOLOGUE AFUA_1G17690)-RELATED"/>
    <property type="match status" value="1"/>
</dbReference>
<evidence type="ECO:0000256" key="1">
    <source>
        <dbReference type="ARBA" id="ARBA00001974"/>
    </source>
</evidence>
<evidence type="ECO:0000313" key="8">
    <source>
        <dbReference type="EMBL" id="GIG06388.1"/>
    </source>
</evidence>
<reference evidence="8 9" key="1">
    <citation type="submission" date="2021-01" db="EMBL/GenBank/DDBJ databases">
        <title>Whole genome shotgun sequence of Catellatospora coxensis NBRC 107359.</title>
        <authorList>
            <person name="Komaki H."/>
            <person name="Tamura T."/>
        </authorList>
    </citation>
    <scope>NUCLEOTIDE SEQUENCE [LARGE SCALE GENOMIC DNA]</scope>
    <source>
        <strain evidence="8 9">NBRC 107359</strain>
    </source>
</reference>
<dbReference type="InterPro" id="IPR016169">
    <property type="entry name" value="FAD-bd_PCMH_sub2"/>
</dbReference>
<feature type="domain" description="FAD-binding PCMH-type" evidence="7">
    <location>
        <begin position="77"/>
        <end position="257"/>
    </location>
</feature>
<dbReference type="Pfam" id="PF08031">
    <property type="entry name" value="BBE"/>
    <property type="match status" value="1"/>
</dbReference>